<accession>E6PN24</accession>
<name>E6PN24_9ZZZZ</name>
<protein>
    <submittedName>
        <fullName evidence="1">Uncharacterized protein</fullName>
    </submittedName>
</protein>
<sequence length="145" mass="16271">MLVLFISKTVEIFNSALQHQDRVHHANRIEAVERDDARASLQLIGVDAYNIEDDVNIDVGTVWIQANRLPNKRCRRLFMRELGRSGNRLCEALNDASIACGCDVKISVSRYGVPTVIGKKIEMNDSNQAARPLWVELRVSTQPPG</sequence>
<proteinExistence type="predicted"/>
<dbReference type="EMBL" id="CABM01000024">
    <property type="protein sequence ID" value="CBH96326.1"/>
    <property type="molecule type" value="Genomic_DNA"/>
</dbReference>
<evidence type="ECO:0000313" key="1">
    <source>
        <dbReference type="EMBL" id="CBH96326.1"/>
    </source>
</evidence>
<organism evidence="1">
    <name type="scientific">mine drainage metagenome</name>
    <dbReference type="NCBI Taxonomy" id="410659"/>
    <lineage>
        <taxon>unclassified sequences</taxon>
        <taxon>metagenomes</taxon>
        <taxon>ecological metagenomes</taxon>
    </lineage>
</organism>
<dbReference type="AlphaFoldDB" id="E6PN24"/>
<gene>
    <name evidence="1" type="ORF">CARN2_2267</name>
</gene>
<comment type="caution">
    <text evidence="1">The sequence shown here is derived from an EMBL/GenBank/DDBJ whole genome shotgun (WGS) entry which is preliminary data.</text>
</comment>
<reference evidence="1" key="1">
    <citation type="submission" date="2009-10" db="EMBL/GenBank/DDBJ databases">
        <title>Diversity of trophic interactions inside an arsenic-rich microbial ecosystem.</title>
        <authorList>
            <person name="Bertin P.N."/>
            <person name="Heinrich-Salmeron A."/>
            <person name="Pelletier E."/>
            <person name="Goulhen-Chollet F."/>
            <person name="Arsene-Ploetze F."/>
            <person name="Gallien S."/>
            <person name="Calteau A."/>
            <person name="Vallenet D."/>
            <person name="Casiot C."/>
            <person name="Chane-Woon-Ming B."/>
            <person name="Giloteaux L."/>
            <person name="Barakat M."/>
            <person name="Bonnefoy V."/>
            <person name="Bruneel O."/>
            <person name="Chandler M."/>
            <person name="Cleiss J."/>
            <person name="Duran R."/>
            <person name="Elbaz-Poulichet F."/>
            <person name="Fonknechten N."/>
            <person name="Lauga B."/>
            <person name="Mornico D."/>
            <person name="Ortet P."/>
            <person name="Schaeffer C."/>
            <person name="Siguier P."/>
            <person name="Alexander Thil Smith A."/>
            <person name="Van Dorsselaer A."/>
            <person name="Weissenbach J."/>
            <person name="Medigue C."/>
            <person name="Le Paslier D."/>
        </authorList>
    </citation>
    <scope>NUCLEOTIDE SEQUENCE</scope>
</reference>